<evidence type="ECO:0000313" key="3">
    <source>
        <dbReference type="EMBL" id="KAG0658085.1"/>
    </source>
</evidence>
<feature type="transmembrane region" description="Helical" evidence="2">
    <location>
        <begin position="49"/>
        <end position="68"/>
    </location>
</feature>
<keyword evidence="4" id="KW-1185">Reference proteome</keyword>
<evidence type="ECO:0000313" key="4">
    <source>
        <dbReference type="Proteomes" id="UP000777482"/>
    </source>
</evidence>
<gene>
    <name evidence="3" type="ORF">C6P46_006044</name>
</gene>
<dbReference type="AlphaFoldDB" id="A0A9P6VZH4"/>
<keyword evidence="2" id="KW-0472">Membrane</keyword>
<organism evidence="3 4">
    <name type="scientific">Rhodotorula mucilaginosa</name>
    <name type="common">Yeast</name>
    <name type="synonym">Rhodotorula rubra</name>
    <dbReference type="NCBI Taxonomy" id="5537"/>
    <lineage>
        <taxon>Eukaryota</taxon>
        <taxon>Fungi</taxon>
        <taxon>Dikarya</taxon>
        <taxon>Basidiomycota</taxon>
        <taxon>Pucciniomycotina</taxon>
        <taxon>Microbotryomycetes</taxon>
        <taxon>Sporidiobolales</taxon>
        <taxon>Sporidiobolaceae</taxon>
        <taxon>Rhodotorula</taxon>
    </lineage>
</organism>
<proteinExistence type="predicted"/>
<dbReference type="Proteomes" id="UP000777482">
    <property type="component" value="Unassembled WGS sequence"/>
</dbReference>
<sequence length="135" mass="15222">MLRQRPVEPARAELARPLMAAGDGEDDDPRRPPPPPVRTPPRFSRTTKAIITFYLLAWVAFTILLWFNQRISAEEAIKLAEKYRRGNEDVYVRTNVVFGADGAVLHDGHTIISLHTIPDGQNVTTTSRGSREAWM</sequence>
<keyword evidence="2" id="KW-0812">Transmembrane</keyword>
<dbReference type="OrthoDB" id="10467287at2759"/>
<protein>
    <submittedName>
        <fullName evidence="3">Uncharacterized protein</fullName>
    </submittedName>
</protein>
<accession>A0A9P6VZH4</accession>
<name>A0A9P6VZH4_RHOMI</name>
<feature type="compositionally biased region" description="Basic and acidic residues" evidence="1">
    <location>
        <begin position="1"/>
        <end position="14"/>
    </location>
</feature>
<reference evidence="3 4" key="1">
    <citation type="submission" date="2020-11" db="EMBL/GenBank/DDBJ databases">
        <title>Kefir isolates.</title>
        <authorList>
            <person name="Marcisauskas S."/>
            <person name="Kim Y."/>
            <person name="Blasche S."/>
        </authorList>
    </citation>
    <scope>NUCLEOTIDE SEQUENCE [LARGE SCALE GENOMIC DNA]</scope>
    <source>
        <strain evidence="3 4">KR</strain>
    </source>
</reference>
<evidence type="ECO:0000256" key="1">
    <source>
        <dbReference type="SAM" id="MobiDB-lite"/>
    </source>
</evidence>
<comment type="caution">
    <text evidence="3">The sequence shown here is derived from an EMBL/GenBank/DDBJ whole genome shotgun (WGS) entry which is preliminary data.</text>
</comment>
<feature type="region of interest" description="Disordered" evidence="1">
    <location>
        <begin position="1"/>
        <end position="43"/>
    </location>
</feature>
<evidence type="ECO:0000256" key="2">
    <source>
        <dbReference type="SAM" id="Phobius"/>
    </source>
</evidence>
<keyword evidence="2" id="KW-1133">Transmembrane helix</keyword>
<dbReference type="EMBL" id="PUHQ01000071">
    <property type="protein sequence ID" value="KAG0658085.1"/>
    <property type="molecule type" value="Genomic_DNA"/>
</dbReference>